<dbReference type="Proteomes" id="UP001209681">
    <property type="component" value="Unassembled WGS sequence"/>
</dbReference>
<keyword evidence="4" id="KW-0997">Cell inner membrane</keyword>
<evidence type="ECO:0000256" key="1">
    <source>
        <dbReference type="ARBA" id="ARBA00004167"/>
    </source>
</evidence>
<dbReference type="Pfam" id="PF00905">
    <property type="entry name" value="Transpeptidase"/>
    <property type="match status" value="1"/>
</dbReference>
<gene>
    <name evidence="18" type="primary">mrdA</name>
    <name evidence="18" type="ORF">OOT00_13975</name>
</gene>
<evidence type="ECO:0000256" key="5">
    <source>
        <dbReference type="ARBA" id="ARBA00022645"/>
    </source>
</evidence>
<evidence type="ECO:0000256" key="6">
    <source>
        <dbReference type="ARBA" id="ARBA00022670"/>
    </source>
</evidence>
<evidence type="ECO:0000256" key="13">
    <source>
        <dbReference type="ARBA" id="ARBA00023316"/>
    </source>
</evidence>
<dbReference type="InterPro" id="IPR001460">
    <property type="entry name" value="PCN-bd_Tpept"/>
</dbReference>
<dbReference type="SUPFAM" id="SSF56519">
    <property type="entry name" value="Penicillin binding protein dimerisation domain"/>
    <property type="match status" value="1"/>
</dbReference>
<evidence type="ECO:0000259" key="17">
    <source>
        <dbReference type="Pfam" id="PF03717"/>
    </source>
</evidence>
<feature type="region of interest" description="Disordered" evidence="14">
    <location>
        <begin position="537"/>
        <end position="556"/>
    </location>
</feature>
<dbReference type="InterPro" id="IPR036138">
    <property type="entry name" value="PBP_dimer_sf"/>
</dbReference>
<keyword evidence="7 15" id="KW-0812">Transmembrane</keyword>
<name>A0ABT3NCA4_9BACT</name>
<dbReference type="Gene3D" id="3.40.710.10">
    <property type="entry name" value="DD-peptidase/beta-lactamase superfamily"/>
    <property type="match status" value="1"/>
</dbReference>
<keyword evidence="12 15" id="KW-0472">Membrane</keyword>
<evidence type="ECO:0000256" key="8">
    <source>
        <dbReference type="ARBA" id="ARBA00022801"/>
    </source>
</evidence>
<feature type="domain" description="Penicillin-binding protein transpeptidase" evidence="16">
    <location>
        <begin position="265"/>
        <end position="599"/>
    </location>
</feature>
<evidence type="ECO:0000256" key="12">
    <source>
        <dbReference type="ARBA" id="ARBA00023136"/>
    </source>
</evidence>
<evidence type="ECO:0000313" key="19">
    <source>
        <dbReference type="Proteomes" id="UP001209681"/>
    </source>
</evidence>
<evidence type="ECO:0000256" key="15">
    <source>
        <dbReference type="SAM" id="Phobius"/>
    </source>
</evidence>
<dbReference type="Gene3D" id="3.90.1310.10">
    <property type="entry name" value="Penicillin-binding protein 2a (Domain 2)"/>
    <property type="match status" value="1"/>
</dbReference>
<dbReference type="SUPFAM" id="SSF56601">
    <property type="entry name" value="beta-lactamase/transpeptidase-like"/>
    <property type="match status" value="1"/>
</dbReference>
<comment type="subcellular location">
    <subcellularLocation>
        <location evidence="2">Cell membrane</location>
    </subcellularLocation>
    <subcellularLocation>
        <location evidence="1">Membrane</location>
        <topology evidence="1">Single-pass membrane protein</topology>
    </subcellularLocation>
</comment>
<keyword evidence="5 18" id="KW-0121">Carboxypeptidase</keyword>
<dbReference type="InterPro" id="IPR005311">
    <property type="entry name" value="PBP_dimer"/>
</dbReference>
<dbReference type="InterPro" id="IPR017790">
    <property type="entry name" value="Penicillin-binding_protein_2"/>
</dbReference>
<dbReference type="InterPro" id="IPR012338">
    <property type="entry name" value="Beta-lactam/transpept-like"/>
</dbReference>
<evidence type="ECO:0000256" key="14">
    <source>
        <dbReference type="SAM" id="MobiDB-lite"/>
    </source>
</evidence>
<evidence type="ECO:0000259" key="16">
    <source>
        <dbReference type="Pfam" id="PF00905"/>
    </source>
</evidence>
<reference evidence="18 19" key="1">
    <citation type="submission" date="2022-11" db="EMBL/GenBank/DDBJ databases">
        <title>Desulfobotulus tamanensis H1 sp. nov. - anaerobic, alkaliphilic, sulphate reducing bacterium isolated from terrestrial mud volcano.</title>
        <authorList>
            <person name="Frolova A."/>
            <person name="Merkel A.Y."/>
            <person name="Slobodkin A.I."/>
        </authorList>
    </citation>
    <scope>NUCLEOTIDE SEQUENCE [LARGE SCALE GENOMIC DNA]</scope>
    <source>
        <strain evidence="18 19">H1</strain>
    </source>
</reference>
<keyword evidence="9" id="KW-0133">Cell shape</keyword>
<comment type="caution">
    <text evidence="18">The sequence shown here is derived from an EMBL/GenBank/DDBJ whole genome shotgun (WGS) entry which is preliminary data.</text>
</comment>
<dbReference type="Gene3D" id="3.30.1390.30">
    <property type="entry name" value="Penicillin-binding protein 2a, domain 3"/>
    <property type="match status" value="1"/>
</dbReference>
<dbReference type="Pfam" id="PF03717">
    <property type="entry name" value="PBP_dimer"/>
    <property type="match status" value="1"/>
</dbReference>
<keyword evidence="3" id="KW-1003">Cell membrane</keyword>
<feature type="domain" description="Penicillin-binding protein dimerisation" evidence="17">
    <location>
        <begin position="63"/>
        <end position="231"/>
    </location>
</feature>
<keyword evidence="8 18" id="KW-0378">Hydrolase</keyword>
<keyword evidence="10" id="KW-0573">Peptidoglycan synthesis</keyword>
<evidence type="ECO:0000256" key="11">
    <source>
        <dbReference type="ARBA" id="ARBA00022989"/>
    </source>
</evidence>
<feature type="transmembrane region" description="Helical" evidence="15">
    <location>
        <begin position="20"/>
        <end position="40"/>
    </location>
</feature>
<keyword evidence="11 15" id="KW-1133">Transmembrane helix</keyword>
<evidence type="ECO:0000256" key="2">
    <source>
        <dbReference type="ARBA" id="ARBA00004236"/>
    </source>
</evidence>
<protein>
    <submittedName>
        <fullName evidence="18">Penicillin-binding protein 2</fullName>
        <ecNumber evidence="18">3.4.16.4</ecNumber>
    </submittedName>
</protein>
<evidence type="ECO:0000256" key="4">
    <source>
        <dbReference type="ARBA" id="ARBA00022519"/>
    </source>
</evidence>
<dbReference type="NCBIfam" id="TIGR03423">
    <property type="entry name" value="pbp2_mrdA"/>
    <property type="match status" value="1"/>
</dbReference>
<dbReference type="GO" id="GO:0009002">
    <property type="term" value="F:serine-type D-Ala-D-Ala carboxypeptidase activity"/>
    <property type="evidence" value="ECO:0007669"/>
    <property type="project" value="UniProtKB-EC"/>
</dbReference>
<organism evidence="18 19">
    <name type="scientific">Desulfobotulus pelophilus</name>
    <dbReference type="NCBI Taxonomy" id="2823377"/>
    <lineage>
        <taxon>Bacteria</taxon>
        <taxon>Pseudomonadati</taxon>
        <taxon>Thermodesulfobacteriota</taxon>
        <taxon>Desulfobacteria</taxon>
        <taxon>Desulfobacterales</taxon>
        <taxon>Desulfobacteraceae</taxon>
        <taxon>Desulfobotulus</taxon>
    </lineage>
</organism>
<proteinExistence type="predicted"/>
<dbReference type="InterPro" id="IPR050515">
    <property type="entry name" value="Beta-lactam/transpept"/>
</dbReference>
<dbReference type="EMBL" id="JAPFPW010000021">
    <property type="protein sequence ID" value="MCW7755092.1"/>
    <property type="molecule type" value="Genomic_DNA"/>
</dbReference>
<keyword evidence="6" id="KW-0645">Protease</keyword>
<dbReference type="PANTHER" id="PTHR30627:SF2">
    <property type="entry name" value="PEPTIDOGLYCAN D,D-TRANSPEPTIDASE MRDA"/>
    <property type="match status" value="1"/>
</dbReference>
<evidence type="ECO:0000256" key="9">
    <source>
        <dbReference type="ARBA" id="ARBA00022960"/>
    </source>
</evidence>
<keyword evidence="13" id="KW-0961">Cell wall biogenesis/degradation</keyword>
<dbReference type="PANTHER" id="PTHR30627">
    <property type="entry name" value="PEPTIDOGLYCAN D,D-TRANSPEPTIDASE"/>
    <property type="match status" value="1"/>
</dbReference>
<keyword evidence="19" id="KW-1185">Reference proteome</keyword>
<dbReference type="EC" id="3.4.16.4" evidence="18"/>
<evidence type="ECO:0000256" key="10">
    <source>
        <dbReference type="ARBA" id="ARBA00022984"/>
    </source>
</evidence>
<evidence type="ECO:0000256" key="3">
    <source>
        <dbReference type="ARBA" id="ARBA00022475"/>
    </source>
</evidence>
<evidence type="ECO:0000313" key="18">
    <source>
        <dbReference type="EMBL" id="MCW7755092.1"/>
    </source>
</evidence>
<dbReference type="RefSeq" id="WP_265426009.1">
    <property type="nucleotide sequence ID" value="NZ_JAPFPW010000021.1"/>
</dbReference>
<accession>A0ABT3NCA4</accession>
<evidence type="ECO:0000256" key="7">
    <source>
        <dbReference type="ARBA" id="ARBA00022692"/>
    </source>
</evidence>
<sequence>MAPGMNYLKSTESDGYRRRLMLLFWVAAFFFLVLLARLFYLQIFQGHEYARLSENNCIRLQSILPHRGLIYDRHGRLLVDNRPAYDLLIVPGDVKNMDEVLERLAALTGIAADEFRDRLERNRGPGYRAVLLRQDLDRDAVGLISARRYDLPGVRIDAKPRRQYMYPGLGAHLVGYLGEVSLLELQRPENADLRGGDFVGKTGVERVYDGVLRGERGGRQVEVNARGQVIRILQTVPAKPGASLYLAMDRDLQEETEKLMEGRVGAVVAMDPNNGQVLSMVSSPSFDQNLFARGIRSDEWRALVNNPHRPMENKVIQGLYPPASTYKMISAIAALEEGVVDSETRFFCSGSIRYGDREFRCWRRGGHGSLNLKEALERSCDVYFYHVAQRLSVDRLAWYGRAAGFGRRTGVDLDHEEAGLVPTAAWKRRRTGVPWQGGETLSVIIGQGYNLATCMQAAVMIAALGNGGTLYRPQVVHEIRKAGGGILRPFTPEVTGRLPVEEAHLELVRSALRDVVSSRSGTARRINDPELDIAGKTGTAQVLSRKSDDDETSSRPGFEPHAWFVAFAPYEKPRIAVAVIVEHGEGGSTVAAPIAADVIRFYLEKQMADDKALE</sequence>